<gene>
    <name evidence="2" type="ORF">PCOR1329_LOCUS34045</name>
</gene>
<dbReference type="Proteomes" id="UP001189429">
    <property type="component" value="Unassembled WGS sequence"/>
</dbReference>
<reference evidence="2" key="1">
    <citation type="submission" date="2023-10" db="EMBL/GenBank/DDBJ databases">
        <authorList>
            <person name="Chen Y."/>
            <person name="Shah S."/>
            <person name="Dougan E. K."/>
            <person name="Thang M."/>
            <person name="Chan C."/>
        </authorList>
    </citation>
    <scope>NUCLEOTIDE SEQUENCE [LARGE SCALE GENOMIC DNA]</scope>
</reference>
<feature type="region of interest" description="Disordered" evidence="1">
    <location>
        <begin position="205"/>
        <end position="234"/>
    </location>
</feature>
<evidence type="ECO:0000313" key="2">
    <source>
        <dbReference type="EMBL" id="CAK0837998.1"/>
    </source>
</evidence>
<proteinExistence type="predicted"/>
<dbReference type="EMBL" id="CAUYUJ010014190">
    <property type="protein sequence ID" value="CAK0837998.1"/>
    <property type="molecule type" value="Genomic_DNA"/>
</dbReference>
<evidence type="ECO:0000256" key="1">
    <source>
        <dbReference type="SAM" id="MobiDB-lite"/>
    </source>
</evidence>
<protein>
    <submittedName>
        <fullName evidence="2">Uncharacterized protein</fullName>
    </submittedName>
</protein>
<name>A0ABN9SZG0_9DINO</name>
<feature type="compositionally biased region" description="Basic and acidic residues" evidence="1">
    <location>
        <begin position="205"/>
        <end position="224"/>
    </location>
</feature>
<organism evidence="2 3">
    <name type="scientific">Prorocentrum cordatum</name>
    <dbReference type="NCBI Taxonomy" id="2364126"/>
    <lineage>
        <taxon>Eukaryota</taxon>
        <taxon>Sar</taxon>
        <taxon>Alveolata</taxon>
        <taxon>Dinophyceae</taxon>
        <taxon>Prorocentrales</taxon>
        <taxon>Prorocentraceae</taxon>
        <taxon>Prorocentrum</taxon>
    </lineage>
</organism>
<keyword evidence="3" id="KW-1185">Reference proteome</keyword>
<evidence type="ECO:0000313" key="3">
    <source>
        <dbReference type="Proteomes" id="UP001189429"/>
    </source>
</evidence>
<sequence>MVDLSDRAVANAMIPLMRGAPWPSGRQVHGIDGPITPRDLDGIRAEGRALAEWRPPRLSTHLYSDPSCLFFAEEVDDSLSGNRSETVMMVAEALPRRGLGWAAAEPAPSDNKLRWAREKLGGESRNSRLLSRMLGPNAQTGSTSLITFVRLLKQSMLAAGAPIDQGQSFLGLAQIVAASGREFGASHAFWGTQAQLMMSDRLLREERGDSKRQKTSNQDKDKSGPRGLPAGKGGCAGLASDVDDGVHMLEPTSRAIVEPYLDPVLHDPRHMSVLVHKLNDAGTLPFRRRARCFVGAFTVIKKDGYHLRLVLDCRPANVLHRTPPVSQLATASALAGLALRGGGALAAERDTASDFGVKRVFDDDRRCWDSVSADEVLWTCVKVIPMGWTWSLFFCRSALTDVQVCAEMVDARVLRDRQPPPILQPGLPILAPYVDNAFLICWNQADAQECFTYLLEELRATHSTSVSSTSSWNWDVEILSVGDNLSEILATERGRAKDRELNDLCRRAGALQGACGLRRRRRHLASERNCSDEDSRLADRGLLAAGEALGGGALWARLRGRGHRDLADRDRVRVAESFGPGSSRVEDEARDCCSNNELNSSCSSLVTTDAIFTSGPAPSRAASKVQAASVPRPSSHGRRGGSTLSKPIAPAFCGLAILELFAGPHSYGHATDSSGRSPIWVKCVLENPIGSKLFKWTPLKDLFEAQEAQETIVDYCRQRARHQRQAAVVRRKAKRDQLNEAEGETGYLARRRVKPVTLQRYQQAMRGFAEAFPRAGQADCSLQEFDMLLEKYLTIQFINVGARAHEARGVLYGSAWTRRALASRLPAALSALDGFEKEGPGNARDPCPWEATVCIAAAMMMLDSSLGPSAAAAVLLGFDAYSRLGALLSIKGRDLLKPVRGMRPRRWAVAFSPEPDGAVSKTKTQDDAVLIGETHEDRQWLNQLLPPLVSGLGATDKAFPISQLAEIQRQGQWAALRSVMRYSKRGRYLRGAWRLPRGFCMPQAGVDAMELMMEELLAKQSSELLDSMNSRITQAARPVNNSVDAPGAKLGQREKVLQEQAETISQLERVEVIYHVVSQAYKLTRARCDSAGDFSRRANVIDMMWKDFRGNAIHPLRIRGDLLLHARQKARTFSSIYTNVRDLVRKFPRWSSKCNFGVNGRKGVRRCSCSGFGTVIRRPSAIYGVVGPARPAVCLASLDRRSRSVALRAACSRGPGGELSLGATRTVSLAAGASLDAAAGAHPETRDRQWVLTVLARDGSPILQLHADSQEVHEAWAEGVRQTIGAAAPEPGGGVGGEDTDGDLGRLTARAAELQRAVAGWRPRAGSATSSWTSCSAGWTVPCGCWPRCRACAASSGG</sequence>
<accession>A0ABN9SZG0</accession>
<feature type="region of interest" description="Disordered" evidence="1">
    <location>
        <begin position="616"/>
        <end position="643"/>
    </location>
</feature>
<comment type="caution">
    <text evidence="2">The sequence shown here is derived from an EMBL/GenBank/DDBJ whole genome shotgun (WGS) entry which is preliminary data.</text>
</comment>